<proteinExistence type="predicted"/>
<gene>
    <name evidence="1" type="ORF">rsdtw13_03920</name>
</gene>
<reference evidence="1" key="1">
    <citation type="journal article" date="2025" name="Int. J. Syst. Evol. Microbiol.">
        <title>Inconstantimicrobium mannanitabidum sp. nov., a novel member of the family Clostridiaceae isolated from anoxic soil under the treatment of reductive soil disinfestation.</title>
        <authorList>
            <person name="Ueki A."/>
            <person name="Tonouchi A."/>
            <person name="Honma S."/>
            <person name="Kaku N."/>
            <person name="Ueki K."/>
        </authorList>
    </citation>
    <scope>NUCLEOTIDE SEQUENCE</scope>
    <source>
        <strain evidence="1">TW13</strain>
    </source>
</reference>
<evidence type="ECO:0000313" key="1">
    <source>
        <dbReference type="EMBL" id="GKX65134.1"/>
    </source>
</evidence>
<organism evidence="1 2">
    <name type="scientific">Inconstantimicrobium mannanitabidum</name>
    <dbReference type="NCBI Taxonomy" id="1604901"/>
    <lineage>
        <taxon>Bacteria</taxon>
        <taxon>Bacillati</taxon>
        <taxon>Bacillota</taxon>
        <taxon>Clostridia</taxon>
        <taxon>Eubacteriales</taxon>
        <taxon>Clostridiaceae</taxon>
        <taxon>Inconstantimicrobium</taxon>
    </lineage>
</organism>
<comment type="caution">
    <text evidence="1">The sequence shown here is derived from an EMBL/GenBank/DDBJ whole genome shotgun (WGS) entry which is preliminary data.</text>
</comment>
<keyword evidence="2" id="KW-1185">Reference proteome</keyword>
<accession>A0ACB5R7Z1</accession>
<protein>
    <submittedName>
        <fullName evidence="1">Hydrolase</fullName>
    </submittedName>
</protein>
<keyword evidence="1" id="KW-0378">Hydrolase</keyword>
<evidence type="ECO:0000313" key="2">
    <source>
        <dbReference type="Proteomes" id="UP001058074"/>
    </source>
</evidence>
<sequence length="191" mass="21781">MWGRNQILEYIKENLKESRYIHTLGVAQSAIELAKINNVNQDRVEVAALIHDCAKNMPVDEMYRILEENNYEIDEVMKASPQLLHGKVGAIIGNTIMGIEDEEILSAVEFHTTGKKDMTTIEKIIYIADYIEPNRNYPGIEFLRKTTFEDLNEGVLQGLSNTITYVVKNGLLIHPLSVEARNYLIQEKNNS</sequence>
<dbReference type="EMBL" id="BROD01000001">
    <property type="protein sequence ID" value="GKX65134.1"/>
    <property type="molecule type" value="Genomic_DNA"/>
</dbReference>
<name>A0ACB5R7Z1_9CLOT</name>
<dbReference type="Proteomes" id="UP001058074">
    <property type="component" value="Unassembled WGS sequence"/>
</dbReference>